<keyword evidence="3 6" id="KW-1133">Transmembrane helix</keyword>
<feature type="domain" description="G-protein coupled receptors family 1 profile" evidence="7">
    <location>
        <begin position="27"/>
        <end position="300"/>
    </location>
</feature>
<reference evidence="8" key="1">
    <citation type="submission" date="2025-08" db="UniProtKB">
        <authorList>
            <consortium name="Ensembl"/>
        </authorList>
    </citation>
    <scope>IDENTIFICATION</scope>
</reference>
<dbReference type="PANTHER" id="PTHR16518:SF6">
    <property type="entry name" value="G-PROTEIN COUPLED RECEPTOR 162-RELATED"/>
    <property type="match status" value="1"/>
</dbReference>
<evidence type="ECO:0000259" key="7">
    <source>
        <dbReference type="PROSITE" id="PS50262"/>
    </source>
</evidence>
<dbReference type="PRINTS" id="PR01991">
    <property type="entry name" value="GPR153GPR162"/>
</dbReference>
<evidence type="ECO:0000313" key="8">
    <source>
        <dbReference type="Ensembl" id="ENSACOP00000024400.1"/>
    </source>
</evidence>
<dbReference type="InterPro" id="IPR022347">
    <property type="entry name" value="GCR_153/162"/>
</dbReference>
<name>A0A8B9GHE5_9PSIT</name>
<evidence type="ECO:0000256" key="2">
    <source>
        <dbReference type="ARBA" id="ARBA00022692"/>
    </source>
</evidence>
<evidence type="ECO:0000313" key="9">
    <source>
        <dbReference type="Proteomes" id="UP000694522"/>
    </source>
</evidence>
<feature type="compositionally biased region" description="Basic and acidic residues" evidence="5">
    <location>
        <begin position="518"/>
        <end position="528"/>
    </location>
</feature>
<dbReference type="SUPFAM" id="SSF81321">
    <property type="entry name" value="Family A G protein-coupled receptor-like"/>
    <property type="match status" value="1"/>
</dbReference>
<keyword evidence="9" id="KW-1185">Reference proteome</keyword>
<accession>A0A8B9GHE5</accession>
<feature type="transmembrane region" description="Helical" evidence="6">
    <location>
        <begin position="280"/>
        <end position="301"/>
    </location>
</feature>
<evidence type="ECO:0000256" key="4">
    <source>
        <dbReference type="ARBA" id="ARBA00023136"/>
    </source>
</evidence>
<dbReference type="GO" id="GO:0016020">
    <property type="term" value="C:membrane"/>
    <property type="evidence" value="ECO:0007669"/>
    <property type="project" value="UniProtKB-SubCell"/>
</dbReference>
<dbReference type="Gene3D" id="1.20.1070.10">
    <property type="entry name" value="Rhodopsin 7-helix transmembrane proteins"/>
    <property type="match status" value="1"/>
</dbReference>
<sequence length="565" mass="63586">MGDSESESTLHNNSLWWLACGMLALLANSWIILSITAKQQKHKPLELLLCFLAGTHILMAAVPLTTYAVVQLRRESSDYDWNESICKVFVSTYYTLALATCFTVASLSYHRMWMVRWPVNYRLSNAKKQALHAVMGIWMVSFILSTLPSIGWHNNGERYYARGCQFIVSKIGLGFGVCFSLLLLGGIVMGLVCVGITFYQTLWASSCSSSAHTTFNVPAIVVEDVRGKRRSSLDGSESAKTSLQMTNLISAIVFLYDTLTGVPILVVSFFSLRYDTAPTWMVLAVLWCSMVQTLLLPSFIWSCERYRADLRTVWEQCVAIMSEEDGDDGKHLTAPQSPFFTNLLSKRLQRKEGFAFLPRLCVLLAPLRKRQLLPSCSVSSSFLSPASFSVFQVPLSRRMSHDETNIFSAHRSAPSFLHKWSSSDDIRIPTPRKPGGPIFLPPQLHDYQHRQRPPEDELTTLRQFLEGGLVPRGSSACFFRDEITTFIDETPQPSPACSPRHSRLPLASRRDRRLSLGSREEENADRPRRCSLACSEALQLQDGEQALCERTLEASEPQTFQDPKL</sequence>
<dbReference type="PANTHER" id="PTHR16518">
    <property type="entry name" value="G-PROTEIN COUPLED RECEPTOR 153, 162"/>
    <property type="match status" value="1"/>
</dbReference>
<dbReference type="InterPro" id="IPR017452">
    <property type="entry name" value="GPCR_Rhodpsn_7TM"/>
</dbReference>
<keyword evidence="2 6" id="KW-0812">Transmembrane</keyword>
<dbReference type="AlphaFoldDB" id="A0A8B9GHE5"/>
<feature type="transmembrane region" description="Helical" evidence="6">
    <location>
        <begin position="90"/>
        <end position="109"/>
    </location>
</feature>
<comment type="subcellular location">
    <subcellularLocation>
        <location evidence="1">Membrane</location>
    </subcellularLocation>
</comment>
<dbReference type="Pfam" id="PF00001">
    <property type="entry name" value="7tm_1"/>
    <property type="match status" value="1"/>
</dbReference>
<feature type="region of interest" description="Disordered" evidence="5">
    <location>
        <begin position="489"/>
        <end position="529"/>
    </location>
</feature>
<evidence type="ECO:0000256" key="3">
    <source>
        <dbReference type="ARBA" id="ARBA00022989"/>
    </source>
</evidence>
<feature type="transmembrane region" description="Helical" evidence="6">
    <location>
        <begin position="47"/>
        <end position="70"/>
    </location>
</feature>
<feature type="transmembrane region" description="Helical" evidence="6">
    <location>
        <begin position="171"/>
        <end position="199"/>
    </location>
</feature>
<feature type="transmembrane region" description="Helical" evidence="6">
    <location>
        <begin position="130"/>
        <end position="151"/>
    </location>
</feature>
<dbReference type="Ensembl" id="ENSACOT00000025237.1">
    <property type="protein sequence ID" value="ENSACOP00000024400.1"/>
    <property type="gene ID" value="ENSACOG00000016412.1"/>
</dbReference>
<dbReference type="PROSITE" id="PS50262">
    <property type="entry name" value="G_PROTEIN_RECEP_F1_2"/>
    <property type="match status" value="1"/>
</dbReference>
<dbReference type="GO" id="GO:0004930">
    <property type="term" value="F:G protein-coupled receptor activity"/>
    <property type="evidence" value="ECO:0007669"/>
    <property type="project" value="InterPro"/>
</dbReference>
<evidence type="ECO:0000256" key="1">
    <source>
        <dbReference type="ARBA" id="ARBA00004370"/>
    </source>
</evidence>
<evidence type="ECO:0000256" key="6">
    <source>
        <dbReference type="SAM" id="Phobius"/>
    </source>
</evidence>
<dbReference type="Proteomes" id="UP000694522">
    <property type="component" value="Unplaced"/>
</dbReference>
<feature type="transmembrane region" description="Helical" evidence="6">
    <location>
        <begin position="248"/>
        <end position="274"/>
    </location>
</feature>
<dbReference type="CDD" id="cd15906">
    <property type="entry name" value="7tmA_GPR162"/>
    <property type="match status" value="1"/>
</dbReference>
<protein>
    <submittedName>
        <fullName evidence="8">G protein-coupled receptor 162</fullName>
    </submittedName>
</protein>
<reference evidence="8" key="2">
    <citation type="submission" date="2025-09" db="UniProtKB">
        <authorList>
            <consortium name="Ensembl"/>
        </authorList>
    </citation>
    <scope>IDENTIFICATION</scope>
</reference>
<evidence type="ECO:0000256" key="5">
    <source>
        <dbReference type="SAM" id="MobiDB-lite"/>
    </source>
</evidence>
<dbReference type="InterPro" id="IPR000276">
    <property type="entry name" value="GPCR_Rhodpsn"/>
</dbReference>
<proteinExistence type="predicted"/>
<feature type="transmembrane region" description="Helical" evidence="6">
    <location>
        <begin position="15"/>
        <end position="35"/>
    </location>
</feature>
<keyword evidence="4 6" id="KW-0472">Membrane</keyword>
<organism evidence="8 9">
    <name type="scientific">Amazona collaria</name>
    <name type="common">yellow-billed parrot</name>
    <dbReference type="NCBI Taxonomy" id="241587"/>
    <lineage>
        <taxon>Eukaryota</taxon>
        <taxon>Metazoa</taxon>
        <taxon>Chordata</taxon>
        <taxon>Craniata</taxon>
        <taxon>Vertebrata</taxon>
        <taxon>Euteleostomi</taxon>
        <taxon>Archelosauria</taxon>
        <taxon>Archosauria</taxon>
        <taxon>Dinosauria</taxon>
        <taxon>Saurischia</taxon>
        <taxon>Theropoda</taxon>
        <taxon>Coelurosauria</taxon>
        <taxon>Aves</taxon>
        <taxon>Neognathae</taxon>
        <taxon>Neoaves</taxon>
        <taxon>Telluraves</taxon>
        <taxon>Australaves</taxon>
        <taxon>Psittaciformes</taxon>
        <taxon>Psittacidae</taxon>
        <taxon>Amazona</taxon>
    </lineage>
</organism>